<protein>
    <recommendedName>
        <fullName evidence="1">Minor tail protein gp31 C-terminal domain-containing protein</fullName>
    </recommendedName>
</protein>
<keyword evidence="3" id="KW-1185">Reference proteome</keyword>
<reference evidence="2 3" key="1">
    <citation type="submission" date="2023-05" db="EMBL/GenBank/DDBJ databases">
        <title>Sedimentitalea sp. nov. JM2-8.</title>
        <authorList>
            <person name="Huang J."/>
        </authorList>
    </citation>
    <scope>NUCLEOTIDE SEQUENCE [LARGE SCALE GENOMIC DNA]</scope>
    <source>
        <strain evidence="2 3">JM2-8</strain>
    </source>
</reference>
<sequence>MTIFSDAESGASVREKINAAITVVDSLGSGDNLLMTAAEKSKLAATSPFVIVTQAEYDALTPDTDTVYLITDAG</sequence>
<accession>A0ABT7FHF3</accession>
<dbReference type="RefSeq" id="WP_284486499.1">
    <property type="nucleotide sequence ID" value="NZ_JASNJE010000021.1"/>
</dbReference>
<name>A0ABT7FHF3_9RHOB</name>
<evidence type="ECO:0000313" key="3">
    <source>
        <dbReference type="Proteomes" id="UP001227126"/>
    </source>
</evidence>
<dbReference type="Proteomes" id="UP001227126">
    <property type="component" value="Unassembled WGS sequence"/>
</dbReference>
<gene>
    <name evidence="2" type="ORF">QO034_15850</name>
</gene>
<dbReference type="InterPro" id="IPR056923">
    <property type="entry name" value="Minor_tail_gp31_C"/>
</dbReference>
<dbReference type="Pfam" id="PF24243">
    <property type="entry name" value="Phage_tail_C"/>
    <property type="match status" value="1"/>
</dbReference>
<evidence type="ECO:0000259" key="1">
    <source>
        <dbReference type="Pfam" id="PF24243"/>
    </source>
</evidence>
<dbReference type="EMBL" id="JASNJE010000021">
    <property type="protein sequence ID" value="MDK3074569.1"/>
    <property type="molecule type" value="Genomic_DNA"/>
</dbReference>
<comment type="caution">
    <text evidence="2">The sequence shown here is derived from an EMBL/GenBank/DDBJ whole genome shotgun (WGS) entry which is preliminary data.</text>
</comment>
<proteinExistence type="predicted"/>
<evidence type="ECO:0000313" key="2">
    <source>
        <dbReference type="EMBL" id="MDK3074569.1"/>
    </source>
</evidence>
<feature type="domain" description="Minor tail protein gp31 C-terminal" evidence="1">
    <location>
        <begin position="49"/>
        <end position="71"/>
    </location>
</feature>
<organism evidence="2 3">
    <name type="scientific">Sedimentitalea xiamensis</name>
    <dbReference type="NCBI Taxonomy" id="3050037"/>
    <lineage>
        <taxon>Bacteria</taxon>
        <taxon>Pseudomonadati</taxon>
        <taxon>Pseudomonadota</taxon>
        <taxon>Alphaproteobacteria</taxon>
        <taxon>Rhodobacterales</taxon>
        <taxon>Paracoccaceae</taxon>
        <taxon>Sedimentitalea</taxon>
    </lineage>
</organism>